<dbReference type="Pfam" id="PF00225">
    <property type="entry name" value="Kinesin"/>
    <property type="match status" value="1"/>
</dbReference>
<evidence type="ECO:0000256" key="6">
    <source>
        <dbReference type="ARBA" id="ARBA00023212"/>
    </source>
</evidence>
<comment type="similarity">
    <text evidence="7">Belongs to the TRAFAC class myosin-kinesin ATPase superfamily. Kinesin family.</text>
</comment>
<dbReference type="PROSITE" id="PS50067">
    <property type="entry name" value="KINESIN_MOTOR_2"/>
    <property type="match status" value="1"/>
</dbReference>
<dbReference type="PANTHER" id="PTHR47970">
    <property type="entry name" value="KINESIN-LIKE PROTEIN KIF11"/>
    <property type="match status" value="1"/>
</dbReference>
<feature type="coiled-coil region" evidence="8">
    <location>
        <begin position="940"/>
        <end position="974"/>
    </location>
</feature>
<keyword evidence="5 7" id="KW-0505">Motor protein</keyword>
<feature type="coiled-coil region" evidence="8">
    <location>
        <begin position="390"/>
        <end position="457"/>
    </location>
</feature>
<dbReference type="GO" id="GO:0090307">
    <property type="term" value="P:mitotic spindle assembly"/>
    <property type="evidence" value="ECO:0007669"/>
    <property type="project" value="TreeGrafter"/>
</dbReference>
<evidence type="ECO:0000313" key="11">
    <source>
        <dbReference type="EMBL" id="KAK1120544.1"/>
    </source>
</evidence>
<dbReference type="PRINTS" id="PR00380">
    <property type="entry name" value="KINESINHEAVY"/>
</dbReference>
<feature type="domain" description="Kinesin motor" evidence="10">
    <location>
        <begin position="1"/>
        <end position="357"/>
    </location>
</feature>
<evidence type="ECO:0000259" key="10">
    <source>
        <dbReference type="PROSITE" id="PS50067"/>
    </source>
</evidence>
<keyword evidence="3 7" id="KW-0547">Nucleotide-binding</keyword>
<dbReference type="GO" id="GO:0072686">
    <property type="term" value="C:mitotic spindle"/>
    <property type="evidence" value="ECO:0007669"/>
    <property type="project" value="TreeGrafter"/>
</dbReference>
<dbReference type="AlphaFoldDB" id="A0AA40FK09"/>
<keyword evidence="8" id="KW-0175">Coiled coil</keyword>
<dbReference type="GO" id="GO:0005524">
    <property type="term" value="F:ATP binding"/>
    <property type="evidence" value="ECO:0007669"/>
    <property type="project" value="UniProtKB-UniRule"/>
</dbReference>
<accession>A0AA40FK09</accession>
<dbReference type="GO" id="GO:0005876">
    <property type="term" value="C:spindle microtubule"/>
    <property type="evidence" value="ECO:0007669"/>
    <property type="project" value="TreeGrafter"/>
</dbReference>
<dbReference type="GO" id="GO:0008017">
    <property type="term" value="F:microtubule binding"/>
    <property type="evidence" value="ECO:0007669"/>
    <property type="project" value="InterPro"/>
</dbReference>
<organism evidence="11 12">
    <name type="scientific">Melipona bicolor</name>
    <dbReference type="NCBI Taxonomy" id="60889"/>
    <lineage>
        <taxon>Eukaryota</taxon>
        <taxon>Metazoa</taxon>
        <taxon>Ecdysozoa</taxon>
        <taxon>Arthropoda</taxon>
        <taxon>Hexapoda</taxon>
        <taxon>Insecta</taxon>
        <taxon>Pterygota</taxon>
        <taxon>Neoptera</taxon>
        <taxon>Endopterygota</taxon>
        <taxon>Hymenoptera</taxon>
        <taxon>Apocrita</taxon>
        <taxon>Aculeata</taxon>
        <taxon>Apoidea</taxon>
        <taxon>Anthophila</taxon>
        <taxon>Apidae</taxon>
        <taxon>Melipona</taxon>
    </lineage>
</organism>
<evidence type="ECO:0000256" key="7">
    <source>
        <dbReference type="PROSITE-ProRule" id="PRU00283"/>
    </source>
</evidence>
<name>A0AA40FK09_9HYME</name>
<dbReference type="SUPFAM" id="SSF52540">
    <property type="entry name" value="P-loop containing nucleoside triphosphate hydrolases"/>
    <property type="match status" value="1"/>
</dbReference>
<feature type="region of interest" description="Disordered" evidence="9">
    <location>
        <begin position="730"/>
        <end position="783"/>
    </location>
</feature>
<dbReference type="Gene3D" id="3.40.850.10">
    <property type="entry name" value="Kinesin motor domain"/>
    <property type="match status" value="1"/>
</dbReference>
<dbReference type="Proteomes" id="UP001177670">
    <property type="component" value="Unassembled WGS sequence"/>
</dbReference>
<dbReference type="GO" id="GO:0051231">
    <property type="term" value="P:spindle elongation"/>
    <property type="evidence" value="ECO:0007669"/>
    <property type="project" value="TreeGrafter"/>
</dbReference>
<dbReference type="PANTHER" id="PTHR47970:SF12">
    <property type="entry name" value="KINESIN FAMILY MEMBER 11"/>
    <property type="match status" value="1"/>
</dbReference>
<evidence type="ECO:0000256" key="1">
    <source>
        <dbReference type="ARBA" id="ARBA00004245"/>
    </source>
</evidence>
<feature type="coiled-coil region" evidence="8">
    <location>
        <begin position="800"/>
        <end position="880"/>
    </location>
</feature>
<keyword evidence="12" id="KW-1185">Reference proteome</keyword>
<evidence type="ECO:0000256" key="3">
    <source>
        <dbReference type="ARBA" id="ARBA00022741"/>
    </source>
</evidence>
<keyword evidence="6" id="KW-0206">Cytoskeleton</keyword>
<dbReference type="GO" id="GO:0008574">
    <property type="term" value="F:plus-end-directed microtubule motor activity"/>
    <property type="evidence" value="ECO:0007669"/>
    <property type="project" value="TreeGrafter"/>
</dbReference>
<sequence>MDKRYSFARIFDSDATQADVFRQSVRPRVIRFLLGESSTVLTYGASNTGKTYTLYGTPDSPGVIARAVELLFSTVNCTLTPWYKVTDDDSVVPLDERQRATEIHGRTSLINARTTVEQLAQARLSLSNSKPRIPEEEKEWELCSDVCMTSVWMSVVEVCNDSVYDLLAGDEEERRPPLKVTARKDGSARVNGSKLVHVITALEACQLLTLARSRMTVAASNSQSHTFLTLKLLKYEKEDAPAEVRVSTLTFCDVAGSRRLKRAEKSGIGLSESRNINNSLLVLGRCLKSLRDSRSTTTVGDSVTTFGPFRESKLTRMLQKVLSGRENASFIVTIDAGADSLPETSSVLNFSAMLRKLGRESRTSRRNTFTVAVPRSQRSTSVVRGPRKAITVDLEEYETLQRRNKELTEELEAAKAARVSTGKLSKETQSEHSFADYERLEERHAELATRLEAMERESLNRECEIRQELVDQYRAAIAELESAWKKRAQDVEDEGRDLLRWSVNQVETFYKERIDSITRGKKRKRDENDDGELETENAMVTSKVVVLREMVQSLRVENELLCADRNKCNFELALATEKLKGFRDLIRIHFPELSSRATRNDANDVGWLVHELKRAFDEKAESVRSLEKSLSRINDDYAQMAARSVETERELRDAKVALSRARNFEDETLLGKELTESTRKRDLTRSLNNEDFFSSDVSDNAAESTTLQARVDTRVGRYFTREGRSSWKKVSADSDSFRSSTDSGNAKDDSGIDFSCRSQRSTSVNDEQRGSIAEEETKESCAQTTCDDAMGRCEDDAEQREELSRQASDLRSLMDALRRIARSSKSEVADCKSKLSVCEERMKELEEENEKLTRMVEVDARKYNERVGELTRELLVKEEDDSRCQRRLENCLKRCASLENQLSVLHLVHEQTLESLVGQGRARIEKSETRAETRGDPLGVQQLEEKVNGLEAVLEECREERNNYRERLQAHSETQSSLETKLKWLSSEIRSRDDELVSLRAEVKDAALANDSNDETLKSLAEEIGRSNETVRRVKEELAYFEETRRSLEERLEISSLSTKIREEKREDEGEEFRKLRLRICENEREMDLLKKHRNSMIRKYECMVQRLRIEVEKKKEQLTKLQKSILSNFTWSYRKLRNNSRERSIAFHLQKLSNCNERHWKQTFVDRKVIYEESPPSIANSSSVHSSSSQLSMKNEDLDTEESCPVRS</sequence>
<feature type="compositionally biased region" description="Low complexity" evidence="9">
    <location>
        <begin position="1176"/>
        <end position="1193"/>
    </location>
</feature>
<evidence type="ECO:0000313" key="12">
    <source>
        <dbReference type="Proteomes" id="UP001177670"/>
    </source>
</evidence>
<dbReference type="InterPro" id="IPR001752">
    <property type="entry name" value="Kinesin_motor_dom"/>
</dbReference>
<feature type="coiled-coil region" evidence="8">
    <location>
        <begin position="1098"/>
        <end position="1125"/>
    </location>
</feature>
<feature type="compositionally biased region" description="Polar residues" evidence="9">
    <location>
        <begin position="756"/>
        <end position="765"/>
    </location>
</feature>
<evidence type="ECO:0000256" key="5">
    <source>
        <dbReference type="ARBA" id="ARBA00023175"/>
    </source>
</evidence>
<dbReference type="InterPro" id="IPR047149">
    <property type="entry name" value="KIF11-like"/>
</dbReference>
<comment type="subcellular location">
    <subcellularLocation>
        <location evidence="1">Cytoplasm</location>
        <location evidence="1">Cytoskeleton</location>
    </subcellularLocation>
</comment>
<dbReference type="SMART" id="SM00129">
    <property type="entry name" value="KISc"/>
    <property type="match status" value="1"/>
</dbReference>
<evidence type="ECO:0000256" key="2">
    <source>
        <dbReference type="ARBA" id="ARBA00022490"/>
    </source>
</evidence>
<reference evidence="11" key="1">
    <citation type="submission" date="2021-10" db="EMBL/GenBank/DDBJ databases">
        <title>Melipona bicolor Genome sequencing and assembly.</title>
        <authorList>
            <person name="Araujo N.S."/>
            <person name="Arias M.C."/>
        </authorList>
    </citation>
    <scope>NUCLEOTIDE SEQUENCE</scope>
    <source>
        <strain evidence="11">USP_2M_L1-L4_2017</strain>
        <tissue evidence="11">Whole body</tissue>
    </source>
</reference>
<evidence type="ECO:0000256" key="8">
    <source>
        <dbReference type="SAM" id="Coils"/>
    </source>
</evidence>
<proteinExistence type="inferred from homology"/>
<evidence type="ECO:0000256" key="9">
    <source>
        <dbReference type="SAM" id="MobiDB-lite"/>
    </source>
</evidence>
<comment type="caution">
    <text evidence="11">The sequence shown here is derived from an EMBL/GenBank/DDBJ whole genome shotgun (WGS) entry which is preliminary data.</text>
</comment>
<gene>
    <name evidence="11" type="ORF">K0M31_012523</name>
</gene>
<keyword evidence="2" id="KW-0963">Cytoplasm</keyword>
<feature type="binding site" evidence="7">
    <location>
        <begin position="44"/>
        <end position="51"/>
    </location>
    <ligand>
        <name>ATP</name>
        <dbReference type="ChEBI" id="CHEBI:30616"/>
    </ligand>
</feature>
<evidence type="ECO:0000256" key="4">
    <source>
        <dbReference type="ARBA" id="ARBA00022840"/>
    </source>
</evidence>
<dbReference type="EMBL" id="JAHYIQ010000031">
    <property type="protein sequence ID" value="KAK1120544.1"/>
    <property type="molecule type" value="Genomic_DNA"/>
</dbReference>
<keyword evidence="4 7" id="KW-0067">ATP-binding</keyword>
<feature type="region of interest" description="Disordered" evidence="9">
    <location>
        <begin position="1176"/>
        <end position="1209"/>
    </location>
</feature>
<dbReference type="GO" id="GO:0007018">
    <property type="term" value="P:microtubule-based movement"/>
    <property type="evidence" value="ECO:0007669"/>
    <property type="project" value="InterPro"/>
</dbReference>
<protein>
    <recommendedName>
        <fullName evidence="10">Kinesin motor domain-containing protein</fullName>
    </recommendedName>
</protein>
<feature type="coiled-coil region" evidence="8">
    <location>
        <begin position="1017"/>
        <end position="1051"/>
    </location>
</feature>
<dbReference type="InterPro" id="IPR027417">
    <property type="entry name" value="P-loop_NTPase"/>
</dbReference>
<dbReference type="InterPro" id="IPR036961">
    <property type="entry name" value="Kinesin_motor_dom_sf"/>
</dbReference>